<dbReference type="Proteomes" id="UP001052739">
    <property type="component" value="Unassembled WGS sequence"/>
</dbReference>
<evidence type="ECO:0000313" key="2">
    <source>
        <dbReference type="Proteomes" id="UP001052739"/>
    </source>
</evidence>
<evidence type="ECO:0000313" key="1">
    <source>
        <dbReference type="EMBL" id="GHI24268.1"/>
    </source>
</evidence>
<gene>
    <name evidence="1" type="ORF">Shyd_56390</name>
</gene>
<name>A0ABQ3PGX9_9ACTN</name>
<protein>
    <submittedName>
        <fullName evidence="1">Uncharacterized protein</fullName>
    </submittedName>
</protein>
<dbReference type="EMBL" id="BNDW01000046">
    <property type="protein sequence ID" value="GHI24268.1"/>
    <property type="molecule type" value="Genomic_DNA"/>
</dbReference>
<comment type="caution">
    <text evidence="1">The sequence shown here is derived from an EMBL/GenBank/DDBJ whole genome shotgun (WGS) entry which is preliminary data.</text>
</comment>
<proteinExistence type="predicted"/>
<accession>A0ABQ3PGX9</accession>
<sequence>MTSPDDLKKLQAELHRSYGGVPDAVPDPALVDGTLVRLARGQHPHTDEVTRGPGGQPR</sequence>
<keyword evidence="2" id="KW-1185">Reference proteome</keyword>
<reference evidence="1" key="1">
    <citation type="submission" date="2024-05" db="EMBL/GenBank/DDBJ databases">
        <title>Whole genome shotgun sequence of Streptomyces hydrogenans NBRC 13475.</title>
        <authorList>
            <person name="Komaki H."/>
            <person name="Tamura T."/>
        </authorList>
    </citation>
    <scope>NUCLEOTIDE SEQUENCE</scope>
    <source>
        <strain evidence="1">NBRC 13475</strain>
    </source>
</reference>
<organism evidence="1 2">
    <name type="scientific">Streptomyces hydrogenans</name>
    <dbReference type="NCBI Taxonomy" id="1873719"/>
    <lineage>
        <taxon>Bacteria</taxon>
        <taxon>Bacillati</taxon>
        <taxon>Actinomycetota</taxon>
        <taxon>Actinomycetes</taxon>
        <taxon>Kitasatosporales</taxon>
        <taxon>Streptomycetaceae</taxon>
        <taxon>Streptomyces</taxon>
    </lineage>
</organism>